<evidence type="ECO:0000313" key="1">
    <source>
        <dbReference type="EMBL" id="KKL73756.1"/>
    </source>
</evidence>
<organism evidence="1">
    <name type="scientific">marine sediment metagenome</name>
    <dbReference type="NCBI Taxonomy" id="412755"/>
    <lineage>
        <taxon>unclassified sequences</taxon>
        <taxon>metagenomes</taxon>
        <taxon>ecological metagenomes</taxon>
    </lineage>
</organism>
<protein>
    <submittedName>
        <fullName evidence="1">Uncharacterized protein</fullName>
    </submittedName>
</protein>
<reference evidence="1" key="1">
    <citation type="journal article" date="2015" name="Nature">
        <title>Complex archaea that bridge the gap between prokaryotes and eukaryotes.</title>
        <authorList>
            <person name="Spang A."/>
            <person name="Saw J.H."/>
            <person name="Jorgensen S.L."/>
            <person name="Zaremba-Niedzwiedzka K."/>
            <person name="Martijn J."/>
            <person name="Lind A.E."/>
            <person name="van Eijk R."/>
            <person name="Schleper C."/>
            <person name="Guy L."/>
            <person name="Ettema T.J."/>
        </authorList>
    </citation>
    <scope>NUCLEOTIDE SEQUENCE</scope>
</reference>
<name>A0A0F9F5M6_9ZZZZ</name>
<gene>
    <name evidence="1" type="ORF">LCGC14_2071710</name>
</gene>
<proteinExistence type="predicted"/>
<dbReference type="AlphaFoldDB" id="A0A0F9F5M6"/>
<sequence>MKHSNWLPPRSLDEPIYDDPEGTLLHENVPADETIRLQDPGPEQLWAELMLDLPVLCSPRDLERTMYRAAGFDYPEIAALEGVPAAELDDATNAIKQSIYRVRKIIRRYVVV</sequence>
<dbReference type="EMBL" id="LAZR01024864">
    <property type="protein sequence ID" value="KKL73756.1"/>
    <property type="molecule type" value="Genomic_DNA"/>
</dbReference>
<accession>A0A0F9F5M6</accession>
<comment type="caution">
    <text evidence="1">The sequence shown here is derived from an EMBL/GenBank/DDBJ whole genome shotgun (WGS) entry which is preliminary data.</text>
</comment>